<evidence type="ECO:0000256" key="1">
    <source>
        <dbReference type="ARBA" id="ARBA00005771"/>
    </source>
</evidence>
<accession>A0A8S3SXQ5</accession>
<dbReference type="InterPro" id="IPR000863">
    <property type="entry name" value="Sulfotransferase_dom"/>
</dbReference>
<dbReference type="Gene3D" id="3.40.50.300">
    <property type="entry name" value="P-loop containing nucleotide triphosphate hydrolases"/>
    <property type="match status" value="1"/>
</dbReference>
<reference evidence="4" key="1">
    <citation type="submission" date="2021-03" db="EMBL/GenBank/DDBJ databases">
        <authorList>
            <person name="Bekaert M."/>
        </authorList>
    </citation>
    <scope>NUCLEOTIDE SEQUENCE</scope>
</reference>
<dbReference type="Proteomes" id="UP000683360">
    <property type="component" value="Unassembled WGS sequence"/>
</dbReference>
<protein>
    <recommendedName>
        <fullName evidence="3">Sulfotransferase domain-containing protein</fullName>
    </recommendedName>
</protein>
<dbReference type="OrthoDB" id="6341251at2759"/>
<proteinExistence type="inferred from homology"/>
<dbReference type="InterPro" id="IPR027417">
    <property type="entry name" value="P-loop_NTPase"/>
</dbReference>
<dbReference type="Pfam" id="PF00685">
    <property type="entry name" value="Sulfotransfer_1"/>
    <property type="match status" value="1"/>
</dbReference>
<comment type="caution">
    <text evidence="4">The sequence shown here is derived from an EMBL/GenBank/DDBJ whole genome shotgun (WGS) entry which is preliminary data.</text>
</comment>
<gene>
    <name evidence="4" type="ORF">MEDL_39498</name>
</gene>
<evidence type="ECO:0000259" key="3">
    <source>
        <dbReference type="Pfam" id="PF00685"/>
    </source>
</evidence>
<evidence type="ECO:0000256" key="2">
    <source>
        <dbReference type="ARBA" id="ARBA00022679"/>
    </source>
</evidence>
<organism evidence="4 5">
    <name type="scientific">Mytilus edulis</name>
    <name type="common">Blue mussel</name>
    <dbReference type="NCBI Taxonomy" id="6550"/>
    <lineage>
        <taxon>Eukaryota</taxon>
        <taxon>Metazoa</taxon>
        <taxon>Spiralia</taxon>
        <taxon>Lophotrochozoa</taxon>
        <taxon>Mollusca</taxon>
        <taxon>Bivalvia</taxon>
        <taxon>Autobranchia</taxon>
        <taxon>Pteriomorphia</taxon>
        <taxon>Mytilida</taxon>
        <taxon>Mytiloidea</taxon>
        <taxon>Mytilidae</taxon>
        <taxon>Mytilinae</taxon>
        <taxon>Mytilus</taxon>
    </lineage>
</organism>
<keyword evidence="5" id="KW-1185">Reference proteome</keyword>
<sequence length="233" mass="27592">MNDSEFPPVNFKDEEVTVLSDNNGNSVHVIEYDGYYLAKKAIEKGRIPDPRSNIPDIIKMEIRPDDVFLVAYPKAGTHWTWEVTSMLMQDGKEQNLSKEVAMLPFVTPEKIDELPSPRLMNSHCYFKHLPQEILKKKNKIIFVNRNPKDVAVSFYHHCQHVANYKGTFSQFLDFFMSERVYHCAWYKYMLDWERVFKQHPELPVLYVNYEDLHKVTTFDYYINIANYLLLLLL</sequence>
<evidence type="ECO:0000313" key="5">
    <source>
        <dbReference type="Proteomes" id="UP000683360"/>
    </source>
</evidence>
<dbReference type="PANTHER" id="PTHR11783">
    <property type="entry name" value="SULFOTRANSFERASE SULT"/>
    <property type="match status" value="1"/>
</dbReference>
<feature type="domain" description="Sulfotransferase" evidence="3">
    <location>
        <begin position="64"/>
        <end position="214"/>
    </location>
</feature>
<name>A0A8S3SXQ5_MYTED</name>
<dbReference type="GO" id="GO:0008146">
    <property type="term" value="F:sulfotransferase activity"/>
    <property type="evidence" value="ECO:0007669"/>
    <property type="project" value="InterPro"/>
</dbReference>
<dbReference type="SUPFAM" id="SSF52540">
    <property type="entry name" value="P-loop containing nucleoside triphosphate hydrolases"/>
    <property type="match status" value="1"/>
</dbReference>
<evidence type="ECO:0000313" key="4">
    <source>
        <dbReference type="EMBL" id="CAG2226437.1"/>
    </source>
</evidence>
<comment type="similarity">
    <text evidence="1">Belongs to the sulfotransferase 1 family.</text>
</comment>
<dbReference type="EMBL" id="CAJPWZ010001900">
    <property type="protein sequence ID" value="CAG2226437.1"/>
    <property type="molecule type" value="Genomic_DNA"/>
</dbReference>
<keyword evidence="2" id="KW-0808">Transferase</keyword>
<dbReference type="AlphaFoldDB" id="A0A8S3SXQ5"/>